<gene>
    <name evidence="1" type="ORF">CTEN210_12637</name>
</gene>
<protein>
    <submittedName>
        <fullName evidence="1">Uncharacterized protein</fullName>
    </submittedName>
</protein>
<comment type="caution">
    <text evidence="1">The sequence shown here is derived from an EMBL/GenBank/DDBJ whole genome shotgun (WGS) entry which is preliminary data.</text>
</comment>
<organism evidence="1 2">
    <name type="scientific">Chaetoceros tenuissimus</name>
    <dbReference type="NCBI Taxonomy" id="426638"/>
    <lineage>
        <taxon>Eukaryota</taxon>
        <taxon>Sar</taxon>
        <taxon>Stramenopiles</taxon>
        <taxon>Ochrophyta</taxon>
        <taxon>Bacillariophyta</taxon>
        <taxon>Coscinodiscophyceae</taxon>
        <taxon>Chaetocerotophycidae</taxon>
        <taxon>Chaetocerotales</taxon>
        <taxon>Chaetocerotaceae</taxon>
        <taxon>Chaetoceros</taxon>
    </lineage>
</organism>
<name>A0AAD3HAF6_9STRA</name>
<keyword evidence="2" id="KW-1185">Reference proteome</keyword>
<dbReference type="EMBL" id="BLLK01000051">
    <property type="protein sequence ID" value="GFH56161.1"/>
    <property type="molecule type" value="Genomic_DNA"/>
</dbReference>
<proteinExistence type="predicted"/>
<dbReference type="AlphaFoldDB" id="A0AAD3HAF6"/>
<evidence type="ECO:0000313" key="1">
    <source>
        <dbReference type="EMBL" id="GFH56161.1"/>
    </source>
</evidence>
<sequence length="529" mass="60250">MPRIKSPLVLVSVVGFFLFSSTISLLLFMEKTYSHAIETKVSYTNIIVAADQSKTNSDRLHGSKFLSYKIVKDLFFTNRYGPYVGGCEEDYRYTVPSLKQSGIFDFHTLVDTNMNILHVGDSVSLQTAHMFQEASMPQDRNVIRYSYRDFEATSIVRTSDGGRIAGMRVNGIIQENGRDWKKEDCAPNSGGGWRSSDVFEIRRLNHHWYCVNPDTNRRKVMKGVCKIDGSIEAQQGEFLFPNATSFHSMNEKQKGFDVVVLQLAPGWVVNGFRPDDWNVIKQRLNESVAFVFDYLEPETIVIQNIHLNNNIESSALPNVVDANKFISKYIAQFNNDASNDRQRIVMMDLYTFSIEMLIENAMSEEVGLLPVKDGKDIQLQLQNASDYEALFDASLGVEPLVRNTFQCQNSQSFCTKRPHVCSYEPNTCKRRSTITEDGMHFCKNAAGRINAAQACLIRCRIDSTIGANLKRLRECEWKCNRFFMSLKPIDWEGKEAVDFSMKWNITDRLGVKNETLEMNSKKAITNAVL</sequence>
<accession>A0AAD3HAF6</accession>
<reference evidence="1 2" key="1">
    <citation type="journal article" date="2021" name="Sci. Rep.">
        <title>The genome of the diatom Chaetoceros tenuissimus carries an ancient integrated fragment of an extant virus.</title>
        <authorList>
            <person name="Hongo Y."/>
            <person name="Kimura K."/>
            <person name="Takaki Y."/>
            <person name="Yoshida Y."/>
            <person name="Baba S."/>
            <person name="Kobayashi G."/>
            <person name="Nagasaki K."/>
            <person name="Hano T."/>
            <person name="Tomaru Y."/>
        </authorList>
    </citation>
    <scope>NUCLEOTIDE SEQUENCE [LARGE SCALE GENOMIC DNA]</scope>
    <source>
        <strain evidence="1 2">NIES-3715</strain>
    </source>
</reference>
<dbReference type="Proteomes" id="UP001054902">
    <property type="component" value="Unassembled WGS sequence"/>
</dbReference>
<evidence type="ECO:0000313" key="2">
    <source>
        <dbReference type="Proteomes" id="UP001054902"/>
    </source>
</evidence>